<evidence type="ECO:0000259" key="7">
    <source>
        <dbReference type="Pfam" id="PF02441"/>
    </source>
</evidence>
<sequence length="210" mass="22713">MMRLIVGMTGATGAVLGIRLLQQLREQPDVETHLVMSRWAKPTIAMETGWTSRDVAALADVTHGADDQTASISSGSFRTDGMVILPCSAKTLAAIRAGYGSDLIARAADVVLKEGRRLVLGVRETPLSTIHLENMLAMSRMGATILPPMPAFYNKPETIDDLVDHIVARVMDQFDLDSERAVRWEGPSTARGPRTRRTPRPAGPPANVTG</sequence>
<keyword evidence="4 5" id="KW-0808">Transferase</keyword>
<evidence type="ECO:0000313" key="8">
    <source>
        <dbReference type="EMBL" id="WEB45993.1"/>
    </source>
</evidence>
<evidence type="ECO:0000256" key="4">
    <source>
        <dbReference type="ARBA" id="ARBA00022679"/>
    </source>
</evidence>
<dbReference type="Pfam" id="PF02441">
    <property type="entry name" value="Flavoprotein"/>
    <property type="match status" value="1"/>
</dbReference>
<dbReference type="InterPro" id="IPR032901">
    <property type="entry name" value="UbiX_pad_YclB"/>
</dbReference>
<keyword evidence="5" id="KW-0216">Detoxification</keyword>
<name>A0ABY8AM69_9ACTN</name>
<proteinExistence type="inferred from homology"/>
<dbReference type="Gene3D" id="3.40.50.1950">
    <property type="entry name" value="Flavin prenyltransferase-like"/>
    <property type="match status" value="1"/>
</dbReference>
<accession>A0ABY8AM69</accession>
<keyword evidence="9" id="KW-1185">Reference proteome</keyword>
<gene>
    <name evidence="8" type="ORF">MOV08_32595</name>
</gene>
<feature type="binding site" evidence="5">
    <location>
        <begin position="88"/>
        <end position="91"/>
    </location>
    <ligand>
        <name>FMN</name>
        <dbReference type="ChEBI" id="CHEBI:58210"/>
    </ligand>
</feature>
<dbReference type="NCBIfam" id="TIGR00421">
    <property type="entry name" value="ubiX_pad"/>
    <property type="match status" value="1"/>
</dbReference>
<dbReference type="EC" id="2.5.1.129" evidence="5"/>
<evidence type="ECO:0000256" key="6">
    <source>
        <dbReference type="SAM" id="MobiDB-lite"/>
    </source>
</evidence>
<feature type="region of interest" description="Disordered" evidence="6">
    <location>
        <begin position="182"/>
        <end position="210"/>
    </location>
</feature>
<dbReference type="HAMAP" id="MF_01986">
    <property type="entry name" value="ubiX_pad_yclB"/>
    <property type="match status" value="1"/>
</dbReference>
<feature type="binding site" evidence="5">
    <location>
        <position position="123"/>
    </location>
    <ligand>
        <name>FMN</name>
        <dbReference type="ChEBI" id="CHEBI:58210"/>
    </ligand>
</feature>
<feature type="binding site" evidence="5">
    <location>
        <position position="37"/>
    </location>
    <ligand>
        <name>FMN</name>
        <dbReference type="ChEBI" id="CHEBI:58210"/>
    </ligand>
</feature>
<keyword evidence="5" id="KW-0058">Aromatic hydrocarbons catabolism</keyword>
<protein>
    <recommendedName>
        <fullName evidence="5">Probable UbiX-like flavin prenyltransferase</fullName>
        <ecNumber evidence="5">2.5.1.129</ecNumber>
    </recommendedName>
    <alternativeName>
        <fullName evidence="5">Phenolic acid decarboxylase subunit B</fullName>
        <shortName evidence="5">PAD</shortName>
    </alternativeName>
</protein>
<comment type="catalytic activity">
    <reaction evidence="5">
        <text>dimethylallyl phosphate + FMNH2 = prenylated FMNH2 + phosphate</text>
        <dbReference type="Rhea" id="RHEA:37743"/>
        <dbReference type="ChEBI" id="CHEBI:43474"/>
        <dbReference type="ChEBI" id="CHEBI:57618"/>
        <dbReference type="ChEBI" id="CHEBI:87467"/>
        <dbReference type="ChEBI" id="CHEBI:88052"/>
        <dbReference type="EC" id="2.5.1.129"/>
    </reaction>
</comment>
<dbReference type="HAMAP" id="MF_01984">
    <property type="entry name" value="ubiX_pad"/>
    <property type="match status" value="1"/>
</dbReference>
<organism evidence="8 9">
    <name type="scientific">Streptomyces yunnanensis</name>
    <dbReference type="NCBI Taxonomy" id="156453"/>
    <lineage>
        <taxon>Bacteria</taxon>
        <taxon>Bacillati</taxon>
        <taxon>Actinomycetota</taxon>
        <taxon>Actinomycetes</taxon>
        <taxon>Kitasatosporales</taxon>
        <taxon>Streptomycetaceae</taxon>
        <taxon>Streptomyces</taxon>
    </lineage>
</organism>
<evidence type="ECO:0000256" key="2">
    <source>
        <dbReference type="ARBA" id="ARBA00022630"/>
    </source>
</evidence>
<feature type="binding site" evidence="5">
    <location>
        <begin position="10"/>
        <end position="12"/>
    </location>
    <ligand>
        <name>FMN</name>
        <dbReference type="ChEBI" id="CHEBI:58210"/>
    </ligand>
</feature>
<evidence type="ECO:0000256" key="5">
    <source>
        <dbReference type="HAMAP-Rule" id="MF_01986"/>
    </source>
</evidence>
<keyword evidence="1 5" id="KW-0637">Prenyltransferase</keyword>
<evidence type="ECO:0000313" key="9">
    <source>
        <dbReference type="Proteomes" id="UP001218629"/>
    </source>
</evidence>
<dbReference type="NCBIfam" id="NF004685">
    <property type="entry name" value="PRK06029.1"/>
    <property type="match status" value="1"/>
</dbReference>
<dbReference type="InterPro" id="IPR004507">
    <property type="entry name" value="UbiX-like"/>
</dbReference>
<feature type="domain" description="Flavoprotein" evidence="7">
    <location>
        <begin position="2"/>
        <end position="173"/>
    </location>
</feature>
<dbReference type="EMBL" id="CP095749">
    <property type="protein sequence ID" value="WEB45993.1"/>
    <property type="molecule type" value="Genomic_DNA"/>
</dbReference>
<dbReference type="InterPro" id="IPR036551">
    <property type="entry name" value="Flavin_trans-like"/>
</dbReference>
<comment type="similarity">
    <text evidence="5">Belongs to the UbiX/PAD1 family. YclB subfamily.</text>
</comment>
<comment type="subunit">
    <text evidence="5">Homododecamer.</text>
</comment>
<keyword evidence="3 5" id="KW-0288">FMN</keyword>
<dbReference type="SUPFAM" id="SSF52507">
    <property type="entry name" value="Homo-oligomeric flavin-containing Cys decarboxylases, HFCD"/>
    <property type="match status" value="1"/>
</dbReference>
<reference evidence="8 9" key="1">
    <citation type="submission" date="2022-03" db="EMBL/GenBank/DDBJ databases">
        <title>Streptomyces yunnanensis P86,complete genome.</title>
        <authorList>
            <person name="Chen S."/>
            <person name="Zhang Q."/>
        </authorList>
    </citation>
    <scope>NUCLEOTIDE SEQUENCE [LARGE SCALE GENOMIC DNA]</scope>
    <source>
        <strain evidence="8 9">P86</strain>
    </source>
</reference>
<evidence type="ECO:0000256" key="3">
    <source>
        <dbReference type="ARBA" id="ARBA00022643"/>
    </source>
</evidence>
<keyword evidence="2 5" id="KW-0285">Flavoprotein</keyword>
<dbReference type="PANTHER" id="PTHR43374:SF1">
    <property type="entry name" value="FLAVIN PRENYLTRANSFERASE PAD1, MITOCHONDRIAL"/>
    <property type="match status" value="1"/>
</dbReference>
<evidence type="ECO:0000256" key="1">
    <source>
        <dbReference type="ARBA" id="ARBA00022602"/>
    </source>
</evidence>
<dbReference type="PANTHER" id="PTHR43374">
    <property type="entry name" value="FLAVIN PRENYLTRANSFERASE"/>
    <property type="match status" value="1"/>
</dbReference>
<comment type="function">
    <text evidence="5">Involved in the non-oxidative decarboxylation and detoxification of phenolic derivatives. Flavin prenyltransferase that catalyzes the synthesis of the prenylated FMN cofactor (prenyl-FMN) for phenolic acid decarboxylase.</text>
</comment>
<dbReference type="Proteomes" id="UP001218629">
    <property type="component" value="Chromosome"/>
</dbReference>
<dbReference type="InterPro" id="IPR003382">
    <property type="entry name" value="Flavoprotein"/>
</dbReference>